<evidence type="ECO:0000256" key="1">
    <source>
        <dbReference type="SAM" id="MobiDB-lite"/>
    </source>
</evidence>
<evidence type="ECO:0000313" key="3">
    <source>
        <dbReference type="Proteomes" id="UP001620520"/>
    </source>
</evidence>
<accession>A0ABW8NCU3</accession>
<reference evidence="2 3" key="1">
    <citation type="submission" date="2024-10" db="EMBL/GenBank/DDBJ databases">
        <title>Novel secondary metabolite-producing bacteria for plant disease control.</title>
        <authorList>
            <person name="Chevrette M."/>
        </authorList>
    </citation>
    <scope>NUCLEOTIDE SEQUENCE [LARGE SCALE GENOMIC DNA]</scope>
    <source>
        <strain evidence="2 3">J30 TE3557</strain>
    </source>
</reference>
<name>A0ABW8NCU3_9MICC</name>
<gene>
    <name evidence="2" type="ORF">ABIA52_004245</name>
</gene>
<organism evidence="2 3">
    <name type="scientific">Paenarthrobacter histidinolovorans</name>
    <dbReference type="NCBI Taxonomy" id="43664"/>
    <lineage>
        <taxon>Bacteria</taxon>
        <taxon>Bacillati</taxon>
        <taxon>Actinomycetota</taxon>
        <taxon>Actinomycetes</taxon>
        <taxon>Micrococcales</taxon>
        <taxon>Micrococcaceae</taxon>
        <taxon>Paenarthrobacter</taxon>
    </lineage>
</organism>
<sequence length="262" mass="29384">MKPPASNQIHDGGVRPAPADPNSKGNGTLVTAKASLRCCGFWRCFNEPMNESSVMDPLLLGAVPLEFRADANAALRALACPHHPTMSRLIQDTNGRSPSPIKIHISGELVQIPCRTYYEWPEVSRTQNLGPEQLLILAAWMSRHGDGRIRQAALRDLLEANASWTIPFVVQLCGEYVIEIGNDLKQFFGTTLAERPELQQAYVQFTKENPAFISLTVQRALSYWNAYDRWRFHRDQYPQIAALNSLRALTNPFLVSSTRPEP</sequence>
<dbReference type="Proteomes" id="UP001620520">
    <property type="component" value="Unassembled WGS sequence"/>
</dbReference>
<feature type="region of interest" description="Disordered" evidence="1">
    <location>
        <begin position="1"/>
        <end position="26"/>
    </location>
</feature>
<protein>
    <submittedName>
        <fullName evidence="2">Uncharacterized protein</fullName>
    </submittedName>
</protein>
<comment type="caution">
    <text evidence="2">The sequence shown here is derived from an EMBL/GenBank/DDBJ whole genome shotgun (WGS) entry which is preliminary data.</text>
</comment>
<dbReference type="EMBL" id="JBIYEW010000003">
    <property type="protein sequence ID" value="MFK4641356.1"/>
    <property type="molecule type" value="Genomic_DNA"/>
</dbReference>
<evidence type="ECO:0000313" key="2">
    <source>
        <dbReference type="EMBL" id="MFK4641356.1"/>
    </source>
</evidence>
<keyword evidence="3" id="KW-1185">Reference proteome</keyword>
<proteinExistence type="predicted"/>